<dbReference type="Proteomes" id="UP001213681">
    <property type="component" value="Unassembled WGS sequence"/>
</dbReference>
<dbReference type="AlphaFoldDB" id="A0AAD6BWK8"/>
<evidence type="ECO:0000313" key="2">
    <source>
        <dbReference type="Proteomes" id="UP001213681"/>
    </source>
</evidence>
<reference evidence="1" key="2">
    <citation type="journal article" date="2023" name="IMA Fungus">
        <title>Comparative genomic study of the Penicillium genus elucidates a diverse pangenome and 15 lateral gene transfer events.</title>
        <authorList>
            <person name="Petersen C."/>
            <person name="Sorensen T."/>
            <person name="Nielsen M.R."/>
            <person name="Sondergaard T.E."/>
            <person name="Sorensen J.L."/>
            <person name="Fitzpatrick D.A."/>
            <person name="Frisvad J.C."/>
            <person name="Nielsen K.L."/>
        </authorList>
    </citation>
    <scope>NUCLEOTIDE SEQUENCE</scope>
    <source>
        <strain evidence="1">IBT 16125</strain>
    </source>
</reference>
<dbReference type="EMBL" id="JAPVEA010000008">
    <property type="protein sequence ID" value="KAJ5438226.1"/>
    <property type="molecule type" value="Genomic_DNA"/>
</dbReference>
<sequence length="184" mass="21338">MSTSTYLSNNAVRQAINQLNPNHPGRNTAILGVWNSILSTHFPTWQGYIVSPREHGWYNERDLWYDLQVQHVRGNAPNPQPFLVVICRTAASHANANEGLAEWTTHLELYLDMIYGKRRRPGRQVRVYGIIAHGLGATFFSYDIGDDMPLLIFREHAMDEKEEFHLLQDHEMIQSFLETIRVRH</sequence>
<accession>A0AAD6BWK8</accession>
<dbReference type="GeneID" id="81602849"/>
<proteinExistence type="predicted"/>
<comment type="caution">
    <text evidence="1">The sequence shown here is derived from an EMBL/GenBank/DDBJ whole genome shotgun (WGS) entry which is preliminary data.</text>
</comment>
<reference evidence="1" key="1">
    <citation type="submission" date="2022-12" db="EMBL/GenBank/DDBJ databases">
        <authorList>
            <person name="Petersen C."/>
        </authorList>
    </citation>
    <scope>NUCLEOTIDE SEQUENCE</scope>
    <source>
        <strain evidence="1">IBT 16125</strain>
    </source>
</reference>
<keyword evidence="2" id="KW-1185">Reference proteome</keyword>
<protein>
    <submittedName>
        <fullName evidence="1">Uncharacterized protein</fullName>
    </submittedName>
</protein>
<organism evidence="1 2">
    <name type="scientific">Penicillium daleae</name>
    <dbReference type="NCBI Taxonomy" id="63821"/>
    <lineage>
        <taxon>Eukaryota</taxon>
        <taxon>Fungi</taxon>
        <taxon>Dikarya</taxon>
        <taxon>Ascomycota</taxon>
        <taxon>Pezizomycotina</taxon>
        <taxon>Eurotiomycetes</taxon>
        <taxon>Eurotiomycetidae</taxon>
        <taxon>Eurotiales</taxon>
        <taxon>Aspergillaceae</taxon>
        <taxon>Penicillium</taxon>
    </lineage>
</organism>
<name>A0AAD6BWK8_9EURO</name>
<dbReference type="RefSeq" id="XP_056761455.1">
    <property type="nucleotide sequence ID" value="XM_056912606.1"/>
</dbReference>
<gene>
    <name evidence="1" type="ORF">N7458_009224</name>
</gene>
<evidence type="ECO:0000313" key="1">
    <source>
        <dbReference type="EMBL" id="KAJ5438226.1"/>
    </source>
</evidence>